<keyword evidence="1" id="KW-0732">Signal</keyword>
<feature type="signal peptide" evidence="1">
    <location>
        <begin position="1"/>
        <end position="27"/>
    </location>
</feature>
<accession>A0ABD2XIJ6</accession>
<dbReference type="EMBL" id="JBJJXI010000022">
    <property type="protein sequence ID" value="KAL3404960.1"/>
    <property type="molecule type" value="Genomic_DNA"/>
</dbReference>
<gene>
    <name evidence="2" type="ORF">TKK_002604</name>
</gene>
<feature type="chain" id="PRO_5044832403" evidence="1">
    <location>
        <begin position="28"/>
        <end position="1867"/>
    </location>
</feature>
<dbReference type="InterPro" id="IPR036322">
    <property type="entry name" value="WD40_repeat_dom_sf"/>
</dbReference>
<reference evidence="2 3" key="1">
    <citation type="journal article" date="2024" name="bioRxiv">
        <title>A reference genome for Trichogramma kaykai: A tiny desert-dwelling parasitoid wasp with competing sex-ratio distorters.</title>
        <authorList>
            <person name="Culotta J."/>
            <person name="Lindsey A.R."/>
        </authorList>
    </citation>
    <scope>NUCLEOTIDE SEQUENCE [LARGE SCALE GENOMIC DNA]</scope>
    <source>
        <strain evidence="2 3">KSX58</strain>
    </source>
</reference>
<sequence length="1867" mass="211425">MPSSLIRASLSSFTAILVLMTCTPTRAREKSAVEAYIEAKFREIREHLLNELYTAAEFDDDPRSEYEADWSKLWSSSLTTRRPRAASFSGYYDDAVEQRAYLVDGAGRLYSVSTRSSPPYLAYNPVRLNGFPPLYEPVRFVRSHNWRGTLFLLVCQSRGCSLYHGRGDVAQLPFQAVQLLHADGLLVVDACFVPRADRFFLLVPYSDANRANAQPTKLYEWNGEGAMLTIGELRTPPVATVTFLPSNEDSSVVLLVFALEGKIVVDGGGADGDGVTCMVYEMRNSQDNKNTIVKPLAWLKNMGEIASIYPYRFAGTNYLLIVGDESTSAIYFWDGNEFKKWLDVPDLRSTSILNILQRINGDTLLFVCNENTLLVYEIEHRSCTLLSIHTFSPDQRVVDVTVWEHRGIPMIMLIKQDPITGVYNTELWSLHFRQKIPDVTHEDVQQCLYELQVALDKRGAALEESERFMNQIMSGMPLKFDQIFIDSDRVELSSLEFDVEDSESLNPEIILDELLELRAKVDDLLRKASMANEIEDLSGRGLVVEGDAYINELEIDRLEVETINGVAFDAASILLDELDQTFDGPLEAKNIVIHDLEVPSICGLESSNWLLVGDEEKTDLSGIDWNKASIVGEDTLVVDGDVFVENLSTETINGKNINKLMDDFFIIGKNQIIDGNVTYKTCSRVTQMFADEINGVPFDALLTKSDDQFLDDVYIENLDVRHLYVETINGVRVDQAARISQENVIKGRVSLANLEIIEELEVQGNFSMPFARPLQVYDEVHINGDVYVNNFFMKEQSSLIVDGSDVNVQEILENSWTKSTDQTIVNSVVFEEGASIDELSCRFLNGFAEEDFVYTTDTEFDGLENVTFSHFRFNRVFDENNREISDFIDESPMLLTFKKPIRLKHLQVDSMITDFYNGVDIDQLMSMKNISSLKFPDFTEFEELHVDGSLNVEGLWMETLNSQDASIIKKALTINNKIYEDKLEVPEFSAENLTVENLCGSNLNELLEIMNNPYEVAFTVKGDVEIDNNLQARLINGMNASDYLTQLKSMDPSDLIGPKSLRHLRSVENLNVSTLNGYDVNQVFHTMLDKIEDENYTGDLKVKNVKVVNLKCNKMNGMNLSNLMYVNEPAVFNGNVTFNDLVLKGNLKTKKPLSEAIKINQVLSIKHPINLHVFGDLMWEEDSSKPQSLSYLFKNAMTKSGNQTFDCPVEFLAPVSVDSLRIPVESPALEMVQGVIEDAVIDSDDDTAAPIVIRGRKKFKKELLVNDLTVDGDLNVDRINDVYVDRVFPQIFQKNTGDVMPAVEFSEDIKIGQLISNSRIHNVSLENIATIDKELPNRIRFEHLVVENNVSLKYWDGVNFDEFVRDRITIDGDYQISGDVEFTETVDVIDRTYAKLINGIEPESLVQNDDSKDMKIIYGNKHFMSNLTINGGLEVPKINDVIIDDIYALDSVKSAQNIEICGDLIFENDVEFVKNINVAGHTYGSILNYDTDIDRLFTEDPEFYLEESETINKIHVANAFKFKSSRISESITRLDIYTIEPGNYCGLTDSNCQCRRQHVVDILPSGEYSLRSSHDNDVVFNFYDAKDRFELSVASSAVSTGQDCLRGLDLTELTRVFLTMFYEDPRDRKLVAEIQGFVTDADIFVLDDKIYLFVAVFYDKTWNSHSTASWLYEFDFARNTSFLIQAIPTEGAASVKIFEIVNVGVHLLVGCIKGNAESSLWRFVPNFKQFQLVRTFATGGSEHVASLSYRDSNFVLLSNPDVEAVQIFNYDFNSDSFDNYQNLFFDSKVMSLDVFYAREFAKSAAYVLTTTKDGSFFIHVYNLYAKFQLLISYRSEDIQILSPFRHSGRNYLFAGSKVNSTIYDIVQ</sequence>
<dbReference type="SUPFAM" id="SSF50978">
    <property type="entry name" value="WD40 repeat-like"/>
    <property type="match status" value="1"/>
</dbReference>
<comment type="caution">
    <text evidence="2">The sequence shown here is derived from an EMBL/GenBank/DDBJ whole genome shotgun (WGS) entry which is preliminary data.</text>
</comment>
<proteinExistence type="predicted"/>
<dbReference type="Proteomes" id="UP001627154">
    <property type="component" value="Unassembled WGS sequence"/>
</dbReference>
<name>A0ABD2XIJ6_9HYME</name>
<evidence type="ECO:0000256" key="1">
    <source>
        <dbReference type="SAM" id="SignalP"/>
    </source>
</evidence>
<organism evidence="2 3">
    <name type="scientific">Trichogramma kaykai</name>
    <dbReference type="NCBI Taxonomy" id="54128"/>
    <lineage>
        <taxon>Eukaryota</taxon>
        <taxon>Metazoa</taxon>
        <taxon>Ecdysozoa</taxon>
        <taxon>Arthropoda</taxon>
        <taxon>Hexapoda</taxon>
        <taxon>Insecta</taxon>
        <taxon>Pterygota</taxon>
        <taxon>Neoptera</taxon>
        <taxon>Endopterygota</taxon>
        <taxon>Hymenoptera</taxon>
        <taxon>Apocrita</taxon>
        <taxon>Proctotrupomorpha</taxon>
        <taxon>Chalcidoidea</taxon>
        <taxon>Trichogrammatidae</taxon>
        <taxon>Trichogramma</taxon>
    </lineage>
</organism>
<protein>
    <submittedName>
        <fullName evidence="2">Uncharacterized protein</fullName>
    </submittedName>
</protein>
<keyword evidence="3" id="KW-1185">Reference proteome</keyword>
<evidence type="ECO:0000313" key="3">
    <source>
        <dbReference type="Proteomes" id="UP001627154"/>
    </source>
</evidence>
<evidence type="ECO:0000313" key="2">
    <source>
        <dbReference type="EMBL" id="KAL3404960.1"/>
    </source>
</evidence>